<proteinExistence type="inferred from homology"/>
<dbReference type="PANTHER" id="PTHR36427">
    <property type="entry name" value="54S RIBOSOMAL PROTEIN L1, MITOCHONDRIAL"/>
    <property type="match status" value="1"/>
</dbReference>
<dbReference type="InterPro" id="IPR028364">
    <property type="entry name" value="Ribosomal_uL1/biogenesis"/>
</dbReference>
<dbReference type="InterPro" id="IPR016095">
    <property type="entry name" value="Ribosomal_uL1_3-a/b-sand"/>
</dbReference>
<sequence length="351" mass="39868">MFSNICRVIAFRTNLNNLNDKRYLYQSCINFAARKGTRERARKKKGVKVVEKKVGFIPHNILKKSKMAISTIDKHFDDSTNVVSCDNVYVTKYYRMKMYNFVEAIAAHRQTHHPTGYNVPDANVNVKIELNMTAEKKTRFLDKFQRIAMIPNAFDQNIERTILVFCKGEAKQKEATDAGATLVGGPELIKDVQSGELSLSHFNYIIAHPNILPELVAIRGLMKRKFPNVNSGNLGVEVGELVRKFYTGIQYYAIRDEHQLNYGSIDTCVGKLNMNEKHLEENLDALLKDINSIRPKRDGAFITRCLVTSPPSGEALQIDPFVYISREYNPHKDTQDDDAVESGVELSAQMN</sequence>
<dbReference type="SUPFAM" id="SSF56808">
    <property type="entry name" value="Ribosomal protein L1"/>
    <property type="match status" value="1"/>
</dbReference>
<reference evidence="5" key="1">
    <citation type="submission" date="2020-03" db="EMBL/GenBank/DDBJ databases">
        <title>Transcriptomic Profiling of the Digestive Tract of the Rat Flea, Xenopsylla cheopis, Following Blood Feeding and Infection with Yersinia pestis.</title>
        <authorList>
            <person name="Bland D.M."/>
            <person name="Martens C.A."/>
            <person name="Virtaneva K."/>
            <person name="Kanakabandi K."/>
            <person name="Long D."/>
            <person name="Rosenke R."/>
            <person name="Saturday G.A."/>
            <person name="Hoyt F.H."/>
            <person name="Bruno D.P."/>
            <person name="Ribeiro J.M.C."/>
            <person name="Hinnebusch J."/>
        </authorList>
    </citation>
    <scope>NUCLEOTIDE SEQUENCE</scope>
</reference>
<dbReference type="EMBL" id="GIIL01003895">
    <property type="protein sequence ID" value="NOV47621.1"/>
    <property type="molecule type" value="Transcribed_RNA"/>
</dbReference>
<dbReference type="InterPro" id="IPR023674">
    <property type="entry name" value="Ribosomal_uL1-like"/>
</dbReference>
<dbReference type="Pfam" id="PF00687">
    <property type="entry name" value="Ribosomal_L1"/>
    <property type="match status" value="1"/>
</dbReference>
<dbReference type="PANTHER" id="PTHR36427:SF3">
    <property type="entry name" value="LARGE RIBOSOMAL SUBUNIT PROTEIN UL1M"/>
    <property type="match status" value="1"/>
</dbReference>
<dbReference type="CDD" id="cd00403">
    <property type="entry name" value="Ribosomal_L1"/>
    <property type="match status" value="1"/>
</dbReference>
<evidence type="ECO:0000256" key="2">
    <source>
        <dbReference type="ARBA" id="ARBA00022980"/>
    </source>
</evidence>
<comment type="similarity">
    <text evidence="1">Belongs to the universal ribosomal protein uL1 family.</text>
</comment>
<evidence type="ECO:0000256" key="1">
    <source>
        <dbReference type="ARBA" id="ARBA00010531"/>
    </source>
</evidence>
<evidence type="ECO:0000256" key="3">
    <source>
        <dbReference type="ARBA" id="ARBA00023274"/>
    </source>
</evidence>
<feature type="region of interest" description="Disordered" evidence="4">
    <location>
        <begin position="329"/>
        <end position="351"/>
    </location>
</feature>
<protein>
    <submittedName>
        <fullName evidence="5">Putative 50s ribosomal protein l1</fullName>
    </submittedName>
</protein>
<dbReference type="Gene3D" id="3.30.190.20">
    <property type="match status" value="1"/>
</dbReference>
<dbReference type="AlphaFoldDB" id="A0A6M2DR53"/>
<dbReference type="Gene3D" id="3.40.50.790">
    <property type="match status" value="1"/>
</dbReference>
<accession>A0A6M2DR53</accession>
<keyword evidence="2 5" id="KW-0689">Ribosomal protein</keyword>
<name>A0A6M2DR53_XENCH</name>
<dbReference type="GO" id="GO:0005840">
    <property type="term" value="C:ribosome"/>
    <property type="evidence" value="ECO:0007669"/>
    <property type="project" value="UniProtKB-KW"/>
</dbReference>
<keyword evidence="3" id="KW-0687">Ribonucleoprotein</keyword>
<organism evidence="5">
    <name type="scientific">Xenopsylla cheopis</name>
    <name type="common">Oriental rat flea</name>
    <name type="synonym">Pulex cheopis</name>
    <dbReference type="NCBI Taxonomy" id="163159"/>
    <lineage>
        <taxon>Eukaryota</taxon>
        <taxon>Metazoa</taxon>
        <taxon>Ecdysozoa</taxon>
        <taxon>Arthropoda</taxon>
        <taxon>Hexapoda</taxon>
        <taxon>Insecta</taxon>
        <taxon>Pterygota</taxon>
        <taxon>Neoptera</taxon>
        <taxon>Endopterygota</taxon>
        <taxon>Siphonaptera</taxon>
        <taxon>Pulicidae</taxon>
        <taxon>Xenopsyllinae</taxon>
        <taxon>Xenopsylla</taxon>
    </lineage>
</organism>
<evidence type="ECO:0000313" key="5">
    <source>
        <dbReference type="EMBL" id="NOV47621.1"/>
    </source>
</evidence>
<dbReference type="GO" id="GO:1990904">
    <property type="term" value="C:ribonucleoprotein complex"/>
    <property type="evidence" value="ECO:0007669"/>
    <property type="project" value="UniProtKB-KW"/>
</dbReference>
<evidence type="ECO:0000256" key="4">
    <source>
        <dbReference type="SAM" id="MobiDB-lite"/>
    </source>
</evidence>